<keyword evidence="3" id="KW-1185">Reference proteome</keyword>
<dbReference type="AlphaFoldDB" id="A0A366FEQ6"/>
<sequence>MSRDSDERDPVRRRLLRRLGEPALSPLLSLKLRERYVALRRDLERLRSRDDGRTSKVRLDETGAFDLEAMAFLHGQARRRFEDTLARRRRSTARYAWIFLGLGAMFFVAWLYRLATMSWTVNATVTALQFTPACAVFFLLALLFGLENYQIRLGRKVSVREFFSAPSGFWPR</sequence>
<evidence type="ECO:0000313" key="2">
    <source>
        <dbReference type="EMBL" id="RBP13138.1"/>
    </source>
</evidence>
<dbReference type="OrthoDB" id="7272922at2"/>
<keyword evidence="1" id="KW-0472">Membrane</keyword>
<dbReference type="Proteomes" id="UP000253529">
    <property type="component" value="Unassembled WGS sequence"/>
</dbReference>
<dbReference type="RefSeq" id="WP_113889565.1">
    <property type="nucleotide sequence ID" value="NZ_QNRK01000012.1"/>
</dbReference>
<evidence type="ECO:0000256" key="1">
    <source>
        <dbReference type="SAM" id="Phobius"/>
    </source>
</evidence>
<name>A0A366FEQ6_9HYPH</name>
<proteinExistence type="predicted"/>
<protein>
    <submittedName>
        <fullName evidence="2">Uncharacterized protein</fullName>
    </submittedName>
</protein>
<accession>A0A366FEQ6</accession>
<feature type="transmembrane region" description="Helical" evidence="1">
    <location>
        <begin position="95"/>
        <end position="115"/>
    </location>
</feature>
<dbReference type="EMBL" id="QNRK01000012">
    <property type="protein sequence ID" value="RBP13138.1"/>
    <property type="molecule type" value="Genomic_DNA"/>
</dbReference>
<evidence type="ECO:0000313" key="3">
    <source>
        <dbReference type="Proteomes" id="UP000253529"/>
    </source>
</evidence>
<comment type="caution">
    <text evidence="2">The sequence shown here is derived from an EMBL/GenBank/DDBJ whole genome shotgun (WGS) entry which is preliminary data.</text>
</comment>
<feature type="transmembrane region" description="Helical" evidence="1">
    <location>
        <begin position="127"/>
        <end position="146"/>
    </location>
</feature>
<keyword evidence="1" id="KW-0812">Transmembrane</keyword>
<reference evidence="2 3" key="1">
    <citation type="submission" date="2018-06" db="EMBL/GenBank/DDBJ databases">
        <title>Genomic Encyclopedia of Type Strains, Phase IV (KMG-IV): sequencing the most valuable type-strain genomes for metagenomic binning, comparative biology and taxonomic classification.</title>
        <authorList>
            <person name="Goeker M."/>
        </authorList>
    </citation>
    <scope>NUCLEOTIDE SEQUENCE [LARGE SCALE GENOMIC DNA]</scope>
    <source>
        <strain evidence="2 3">DSM 24875</strain>
    </source>
</reference>
<keyword evidence="1" id="KW-1133">Transmembrane helix</keyword>
<gene>
    <name evidence="2" type="ORF">DFR50_112107</name>
</gene>
<organism evidence="2 3">
    <name type="scientific">Roseiarcus fermentans</name>
    <dbReference type="NCBI Taxonomy" id="1473586"/>
    <lineage>
        <taxon>Bacteria</taxon>
        <taxon>Pseudomonadati</taxon>
        <taxon>Pseudomonadota</taxon>
        <taxon>Alphaproteobacteria</taxon>
        <taxon>Hyphomicrobiales</taxon>
        <taxon>Roseiarcaceae</taxon>
        <taxon>Roseiarcus</taxon>
    </lineage>
</organism>